<dbReference type="Gramene" id="OMO52570">
    <property type="protein sequence ID" value="OMO52570"/>
    <property type="gene ID" value="CCACVL1_29186"/>
</dbReference>
<evidence type="ECO:0000259" key="6">
    <source>
        <dbReference type="PROSITE" id="PS51294"/>
    </source>
</evidence>
<reference evidence="7 8" key="1">
    <citation type="submission" date="2013-09" db="EMBL/GenBank/DDBJ databases">
        <title>Corchorus capsularis genome sequencing.</title>
        <authorList>
            <person name="Alam M."/>
            <person name="Haque M.S."/>
            <person name="Islam M.S."/>
            <person name="Emdad E.M."/>
            <person name="Islam M.M."/>
            <person name="Ahmed B."/>
            <person name="Halim A."/>
            <person name="Hossen Q.M.M."/>
            <person name="Hossain M.Z."/>
            <person name="Ahmed R."/>
            <person name="Khan M.M."/>
            <person name="Islam R."/>
            <person name="Rashid M.M."/>
            <person name="Khan S.A."/>
            <person name="Rahman M.S."/>
            <person name="Alam M."/>
        </authorList>
    </citation>
    <scope>NUCLEOTIDE SEQUENCE [LARGE SCALE GENOMIC DNA]</scope>
    <source>
        <strain evidence="8">cv. CVL-1</strain>
        <tissue evidence="7">Whole seedling</tissue>
    </source>
</reference>
<dbReference type="AlphaFoldDB" id="A0A1R3G3H6"/>
<evidence type="ECO:0000313" key="7">
    <source>
        <dbReference type="EMBL" id="OMO52570.1"/>
    </source>
</evidence>
<dbReference type="GO" id="GO:0005634">
    <property type="term" value="C:nucleus"/>
    <property type="evidence" value="ECO:0007669"/>
    <property type="project" value="UniProtKB-SubCell"/>
</dbReference>
<dbReference type="InterPro" id="IPR017930">
    <property type="entry name" value="Myb_dom"/>
</dbReference>
<dbReference type="InterPro" id="IPR044787">
    <property type="entry name" value="HHO5-like"/>
</dbReference>
<organism evidence="7 8">
    <name type="scientific">Corchorus capsularis</name>
    <name type="common">Jute</name>
    <dbReference type="NCBI Taxonomy" id="210143"/>
    <lineage>
        <taxon>Eukaryota</taxon>
        <taxon>Viridiplantae</taxon>
        <taxon>Streptophyta</taxon>
        <taxon>Embryophyta</taxon>
        <taxon>Tracheophyta</taxon>
        <taxon>Spermatophyta</taxon>
        <taxon>Magnoliopsida</taxon>
        <taxon>eudicotyledons</taxon>
        <taxon>Gunneridae</taxon>
        <taxon>Pentapetalae</taxon>
        <taxon>rosids</taxon>
        <taxon>malvids</taxon>
        <taxon>Malvales</taxon>
        <taxon>Malvaceae</taxon>
        <taxon>Grewioideae</taxon>
        <taxon>Apeibeae</taxon>
        <taxon>Corchorus</taxon>
    </lineage>
</organism>
<dbReference type="OrthoDB" id="60033at2759"/>
<sequence length="321" mass="36575">MIHSVELSLSLKPSYVPKSVSNLLSDVSKIDNKSDKLSVLSDYICKYEEELSIIEALKRDELPQCRQLLMDAIETLKEEVMIINNTMDSEAGQPLVEYLPTKRKNNDEQEEEKEIWESCYNEEETSYGNPSYAKKQKALVLEDNFHQVFEEKDQPSILRAIQHEVPICKERNMEGFLLLPCKADHGSGVGSNSPGSSSTAKEKEEVAVAALVPGVQYHQSSTSRHQGFLCVNNNPTLNNYYPRPLTQPIWKNNRRCWSPELHARFVEALNLFGGIEVATPKQIRDMMKVEGLTIDQVKSHLQKYRLHCGKVLAASYVDRFR</sequence>
<dbReference type="FunFam" id="1.10.10.60:FF:000007">
    <property type="entry name" value="Two-component response regulator"/>
    <property type="match status" value="1"/>
</dbReference>
<gene>
    <name evidence="7" type="ORF">CCACVL1_29186</name>
</gene>
<keyword evidence="3" id="KW-0238">DNA-binding</keyword>
<evidence type="ECO:0000256" key="1">
    <source>
        <dbReference type="ARBA" id="ARBA00004123"/>
    </source>
</evidence>
<dbReference type="Gene3D" id="1.10.10.60">
    <property type="entry name" value="Homeodomain-like"/>
    <property type="match status" value="1"/>
</dbReference>
<evidence type="ECO:0000313" key="8">
    <source>
        <dbReference type="Proteomes" id="UP000188268"/>
    </source>
</evidence>
<dbReference type="SUPFAM" id="SSF46689">
    <property type="entry name" value="Homeodomain-like"/>
    <property type="match status" value="1"/>
</dbReference>
<evidence type="ECO:0000256" key="5">
    <source>
        <dbReference type="ARBA" id="ARBA00023242"/>
    </source>
</evidence>
<evidence type="ECO:0000256" key="2">
    <source>
        <dbReference type="ARBA" id="ARBA00023015"/>
    </source>
</evidence>
<comment type="caution">
    <text evidence="7">The sequence shown here is derived from an EMBL/GenBank/DDBJ whole genome shotgun (WGS) entry which is preliminary data.</text>
</comment>
<name>A0A1R3G3H6_COCAP</name>
<comment type="subcellular location">
    <subcellularLocation>
        <location evidence="1">Nucleus</location>
    </subcellularLocation>
</comment>
<dbReference type="STRING" id="210143.A0A1R3G3H6"/>
<dbReference type="PROSITE" id="PS51294">
    <property type="entry name" value="HTH_MYB"/>
    <property type="match status" value="1"/>
</dbReference>
<keyword evidence="4" id="KW-0804">Transcription</keyword>
<dbReference type="Pfam" id="PF00249">
    <property type="entry name" value="Myb_DNA-binding"/>
    <property type="match status" value="1"/>
</dbReference>
<accession>A0A1R3G3H6</accession>
<dbReference type="GO" id="GO:0003677">
    <property type="term" value="F:DNA binding"/>
    <property type="evidence" value="ECO:0007669"/>
    <property type="project" value="UniProtKB-KW"/>
</dbReference>
<feature type="domain" description="HTH myb-type" evidence="6">
    <location>
        <begin position="253"/>
        <end position="309"/>
    </location>
</feature>
<dbReference type="EMBL" id="AWWV01015488">
    <property type="protein sequence ID" value="OMO52570.1"/>
    <property type="molecule type" value="Genomic_DNA"/>
</dbReference>
<dbReference type="PANTHER" id="PTHR31003">
    <property type="entry name" value="MYB FAMILY TRANSCRIPTION FACTOR"/>
    <property type="match status" value="1"/>
</dbReference>
<dbReference type="InterPro" id="IPR058673">
    <property type="entry name" value="HHO5-like_N"/>
</dbReference>
<dbReference type="InterPro" id="IPR009057">
    <property type="entry name" value="Homeodomain-like_sf"/>
</dbReference>
<dbReference type="GO" id="GO:0003700">
    <property type="term" value="F:DNA-binding transcription factor activity"/>
    <property type="evidence" value="ECO:0007669"/>
    <property type="project" value="InterPro"/>
</dbReference>
<dbReference type="Pfam" id="PF26575">
    <property type="entry name" value="HHO5_N"/>
    <property type="match status" value="1"/>
</dbReference>
<protein>
    <recommendedName>
        <fullName evidence="6">HTH myb-type domain-containing protein</fullName>
    </recommendedName>
</protein>
<keyword evidence="8" id="KW-1185">Reference proteome</keyword>
<dbReference type="InterPro" id="IPR006447">
    <property type="entry name" value="Myb_dom_plants"/>
</dbReference>
<dbReference type="PANTHER" id="PTHR31003:SF47">
    <property type="entry name" value="TRANSCRIPTION FACTOR BOA-LIKE"/>
    <property type="match status" value="1"/>
</dbReference>
<keyword evidence="5" id="KW-0539">Nucleus</keyword>
<dbReference type="Proteomes" id="UP000188268">
    <property type="component" value="Unassembled WGS sequence"/>
</dbReference>
<dbReference type="InterPro" id="IPR001005">
    <property type="entry name" value="SANT/Myb"/>
</dbReference>
<dbReference type="OMA" id="KHPKAFR"/>
<proteinExistence type="predicted"/>
<dbReference type="NCBIfam" id="TIGR01557">
    <property type="entry name" value="myb_SHAQKYF"/>
    <property type="match status" value="1"/>
</dbReference>
<evidence type="ECO:0000256" key="3">
    <source>
        <dbReference type="ARBA" id="ARBA00023125"/>
    </source>
</evidence>
<evidence type="ECO:0000256" key="4">
    <source>
        <dbReference type="ARBA" id="ARBA00023163"/>
    </source>
</evidence>
<keyword evidence="2" id="KW-0805">Transcription regulation</keyword>